<dbReference type="Proteomes" id="UP000316621">
    <property type="component" value="Chromosome 9"/>
</dbReference>
<sequence length="95" mass="10461">MEFRVSSLRLKKRSSAAEDNKTEVSVNHSDILGVLPAEGGKNQRSPTIVQGIMENMKDKLFLGYLTSKTGSHPSNVVELSSPVKMLNVSESTYTY</sequence>
<reference evidence="2 3" key="1">
    <citation type="journal article" date="2018" name="Science">
        <title>The opium poppy genome and morphinan production.</title>
        <authorList>
            <person name="Guo L."/>
            <person name="Winzer T."/>
            <person name="Yang X."/>
            <person name="Li Y."/>
            <person name="Ning Z."/>
            <person name="He Z."/>
            <person name="Teodor R."/>
            <person name="Lu Y."/>
            <person name="Bowser T.A."/>
            <person name="Graham I.A."/>
            <person name="Ye K."/>
        </authorList>
    </citation>
    <scope>NUCLEOTIDE SEQUENCE [LARGE SCALE GENOMIC DNA]</scope>
    <source>
        <strain evidence="3">cv. HN1</strain>
        <tissue evidence="2">Leaves</tissue>
    </source>
</reference>
<dbReference type="AlphaFoldDB" id="A0A4Y7KTM8"/>
<evidence type="ECO:0000313" key="2">
    <source>
        <dbReference type="EMBL" id="RZC76694.1"/>
    </source>
</evidence>
<evidence type="ECO:0000313" key="3">
    <source>
        <dbReference type="Proteomes" id="UP000316621"/>
    </source>
</evidence>
<keyword evidence="3" id="KW-1185">Reference proteome</keyword>
<accession>A0A4Y7KTM8</accession>
<dbReference type="EMBL" id="CM010723">
    <property type="protein sequence ID" value="RZC76694.1"/>
    <property type="molecule type" value="Genomic_DNA"/>
</dbReference>
<dbReference type="Gramene" id="RZC76694">
    <property type="protein sequence ID" value="RZC76694"/>
    <property type="gene ID" value="C5167_000840"/>
</dbReference>
<protein>
    <submittedName>
        <fullName evidence="2">Uncharacterized protein</fullName>
    </submittedName>
</protein>
<organism evidence="2 3">
    <name type="scientific">Papaver somniferum</name>
    <name type="common">Opium poppy</name>
    <dbReference type="NCBI Taxonomy" id="3469"/>
    <lineage>
        <taxon>Eukaryota</taxon>
        <taxon>Viridiplantae</taxon>
        <taxon>Streptophyta</taxon>
        <taxon>Embryophyta</taxon>
        <taxon>Tracheophyta</taxon>
        <taxon>Spermatophyta</taxon>
        <taxon>Magnoliopsida</taxon>
        <taxon>Ranunculales</taxon>
        <taxon>Papaveraceae</taxon>
        <taxon>Papaveroideae</taxon>
        <taxon>Papaver</taxon>
    </lineage>
</organism>
<gene>
    <name evidence="2" type="ORF">C5167_000840</name>
</gene>
<name>A0A4Y7KTM8_PAPSO</name>
<proteinExistence type="predicted"/>
<feature type="region of interest" description="Disordered" evidence="1">
    <location>
        <begin position="1"/>
        <end position="23"/>
    </location>
</feature>
<evidence type="ECO:0000256" key="1">
    <source>
        <dbReference type="SAM" id="MobiDB-lite"/>
    </source>
</evidence>